<proteinExistence type="predicted"/>
<name>A0A8H7WB90_9HELO</name>
<dbReference type="InterPro" id="IPR006175">
    <property type="entry name" value="YjgF/YER057c/UK114"/>
</dbReference>
<gene>
    <name evidence="1" type="ORF">IFR04_005315</name>
</gene>
<comment type="caution">
    <text evidence="1">The sequence shown here is derived from an EMBL/GenBank/DDBJ whole genome shotgun (WGS) entry which is preliminary data.</text>
</comment>
<organism evidence="1 2">
    <name type="scientific">Cadophora malorum</name>
    <dbReference type="NCBI Taxonomy" id="108018"/>
    <lineage>
        <taxon>Eukaryota</taxon>
        <taxon>Fungi</taxon>
        <taxon>Dikarya</taxon>
        <taxon>Ascomycota</taxon>
        <taxon>Pezizomycotina</taxon>
        <taxon>Leotiomycetes</taxon>
        <taxon>Helotiales</taxon>
        <taxon>Ploettnerulaceae</taxon>
        <taxon>Cadophora</taxon>
    </lineage>
</organism>
<dbReference type="SUPFAM" id="SSF55298">
    <property type="entry name" value="YjgF-like"/>
    <property type="match status" value="1"/>
</dbReference>
<evidence type="ECO:0000313" key="2">
    <source>
        <dbReference type="Proteomes" id="UP000664132"/>
    </source>
</evidence>
<protein>
    <recommendedName>
        <fullName evidence="3">YjgF-like protein</fullName>
    </recommendedName>
</protein>
<evidence type="ECO:0000313" key="1">
    <source>
        <dbReference type="EMBL" id="KAG4421588.1"/>
    </source>
</evidence>
<sequence>MSPISNHDYPGYEQLGNIFNISSSVSISGPVRTVFTSGQIADDPIGGTPYAKTHGEQFSVAMANIEKSLQAASPHLSSEQLWAGVVNMTSFHVGVLTKDDQLEIAAVARRCFGANKPAWAAICVLALFPPEALVEIQVQAVYALARSIA</sequence>
<dbReference type="EMBL" id="JAFJYH010000063">
    <property type="protein sequence ID" value="KAG4421588.1"/>
    <property type="molecule type" value="Genomic_DNA"/>
</dbReference>
<dbReference type="InterPro" id="IPR035959">
    <property type="entry name" value="RutC-like_sf"/>
</dbReference>
<dbReference type="OrthoDB" id="309640at2759"/>
<evidence type="ECO:0008006" key="3">
    <source>
        <dbReference type="Google" id="ProtNLM"/>
    </source>
</evidence>
<accession>A0A8H7WB90</accession>
<dbReference type="AlphaFoldDB" id="A0A8H7WB90"/>
<reference evidence="1" key="1">
    <citation type="submission" date="2021-02" db="EMBL/GenBank/DDBJ databases">
        <title>Genome sequence Cadophora malorum strain M34.</title>
        <authorList>
            <person name="Stefanovic E."/>
            <person name="Vu D."/>
            <person name="Scully C."/>
            <person name="Dijksterhuis J."/>
            <person name="Roader J."/>
            <person name="Houbraken J."/>
        </authorList>
    </citation>
    <scope>NUCLEOTIDE SEQUENCE</scope>
    <source>
        <strain evidence="1">M34</strain>
    </source>
</reference>
<dbReference type="Proteomes" id="UP000664132">
    <property type="component" value="Unassembled WGS sequence"/>
</dbReference>
<dbReference type="Gene3D" id="3.30.1330.40">
    <property type="entry name" value="RutC-like"/>
    <property type="match status" value="1"/>
</dbReference>
<dbReference type="Pfam" id="PF01042">
    <property type="entry name" value="Ribonuc_L-PSP"/>
    <property type="match status" value="1"/>
</dbReference>
<keyword evidence="2" id="KW-1185">Reference proteome</keyword>